<keyword evidence="3" id="KW-1185">Reference proteome</keyword>
<dbReference type="EMBL" id="CP036343">
    <property type="protein sequence ID" value="QDT94414.1"/>
    <property type="molecule type" value="Genomic_DNA"/>
</dbReference>
<evidence type="ECO:0000313" key="2">
    <source>
        <dbReference type="EMBL" id="QDT94414.1"/>
    </source>
</evidence>
<sequence length="486" mass="55612">MRKSYSNQLRLDSVPIEQVELNLESRDRIVPILRALQFLYSDRRLVDDILQWIAADVNGDSRTDTGRTGMEYWHICVLAAVRLGCNFTYDQLQDLAENHRKLRAVMGVGDCDDRPFKWRTIRNNIRLLRPETIARINQAIVSAGHSFDPTAIEKVRADSFVMETNIHYPTESSLLYDGLRKIIPQCVRLAEAHGVNGWRQYAHLLKKIKQLNRDINRIATKKGPRYKKRLQPLYRELLQKADILTQRARDLCLVTGQRLPEIADLFGPNTLQALILRTERVADTTRRRIIHGEAVANSDKLFSIFEPHTQLYKRGKAGQPMQFGRQVLVFEDAAGFIVRAVLMKRDEGDKQVAVRETKSLQNDFQNGVKRLSFDRGFHSPDNQRELSELVDHLCLPRTGVKQSAVQLVQADDEFRSAQQNHSGVESMIGALQSGNAMKRCRDRSEIGFERYMQLGILGRNLHTLGRMLIARENQNAAAAHSRRKAA</sequence>
<dbReference type="KEGG" id="gax:Pan161_18700"/>
<accession>A0A517VB39</accession>
<evidence type="ECO:0008006" key="4">
    <source>
        <dbReference type="Google" id="ProtNLM"/>
    </source>
</evidence>
<dbReference type="RefSeq" id="WP_145232574.1">
    <property type="nucleotide sequence ID" value="NZ_CP036343.1"/>
</dbReference>
<protein>
    <recommendedName>
        <fullName evidence="4">Transposase DDE domain protein</fullName>
    </recommendedName>
</protein>
<dbReference type="OrthoDB" id="240727at2"/>
<dbReference type="Proteomes" id="UP000316855">
    <property type="component" value="Chromosome"/>
</dbReference>
<organism evidence="1 3">
    <name type="scientific">Gimesia algae</name>
    <dbReference type="NCBI Taxonomy" id="2527971"/>
    <lineage>
        <taxon>Bacteria</taxon>
        <taxon>Pseudomonadati</taxon>
        <taxon>Planctomycetota</taxon>
        <taxon>Planctomycetia</taxon>
        <taxon>Planctomycetales</taxon>
        <taxon>Planctomycetaceae</taxon>
        <taxon>Gimesia</taxon>
    </lineage>
</organism>
<gene>
    <name evidence="1" type="ORF">Pan161_18700</name>
    <name evidence="2" type="ORF">Pan161_61100</name>
</gene>
<dbReference type="KEGG" id="gax:Pan161_61100"/>
<name>A0A517VB39_9PLAN</name>
<dbReference type="EMBL" id="CP036343">
    <property type="protein sequence ID" value="QDT90220.1"/>
    <property type="molecule type" value="Genomic_DNA"/>
</dbReference>
<dbReference type="AlphaFoldDB" id="A0A517VB39"/>
<evidence type="ECO:0000313" key="3">
    <source>
        <dbReference type="Proteomes" id="UP000316855"/>
    </source>
</evidence>
<proteinExistence type="predicted"/>
<reference evidence="1 3" key="1">
    <citation type="submission" date="2019-02" db="EMBL/GenBank/DDBJ databases">
        <title>Deep-cultivation of Planctomycetes and their phenomic and genomic characterization uncovers novel biology.</title>
        <authorList>
            <person name="Wiegand S."/>
            <person name="Jogler M."/>
            <person name="Boedeker C."/>
            <person name="Pinto D."/>
            <person name="Vollmers J."/>
            <person name="Rivas-Marin E."/>
            <person name="Kohn T."/>
            <person name="Peeters S.H."/>
            <person name="Heuer A."/>
            <person name="Rast P."/>
            <person name="Oberbeckmann S."/>
            <person name="Bunk B."/>
            <person name="Jeske O."/>
            <person name="Meyerdierks A."/>
            <person name="Storesund J.E."/>
            <person name="Kallscheuer N."/>
            <person name="Luecker S."/>
            <person name="Lage O.M."/>
            <person name="Pohl T."/>
            <person name="Merkel B.J."/>
            <person name="Hornburger P."/>
            <person name="Mueller R.-W."/>
            <person name="Bruemmer F."/>
            <person name="Labrenz M."/>
            <person name="Spormann A.M."/>
            <person name="Op den Camp H."/>
            <person name="Overmann J."/>
            <person name="Amann R."/>
            <person name="Jetten M.S.M."/>
            <person name="Mascher T."/>
            <person name="Medema M.H."/>
            <person name="Devos D.P."/>
            <person name="Kaster A.-K."/>
            <person name="Ovreas L."/>
            <person name="Rohde M."/>
            <person name="Galperin M.Y."/>
            <person name="Jogler C."/>
        </authorList>
    </citation>
    <scope>NUCLEOTIDE SEQUENCE [LARGE SCALE GENOMIC DNA]</scope>
    <source>
        <strain evidence="1 3">Pan161</strain>
    </source>
</reference>
<evidence type="ECO:0000313" key="1">
    <source>
        <dbReference type="EMBL" id="QDT90220.1"/>
    </source>
</evidence>
<dbReference type="NCBIfam" id="NF033593">
    <property type="entry name" value="transpos_ISNCY_1"/>
    <property type="match status" value="1"/>
</dbReference>